<reference evidence="2 3" key="1">
    <citation type="submission" date="2019-11" db="EMBL/GenBank/DDBJ databases">
        <title>Whole-genome sequence of a Rhodoblastus acidophilus DSM 142.</title>
        <authorList>
            <person name="Kyndt J.A."/>
            <person name="Meyer T.E."/>
        </authorList>
    </citation>
    <scope>NUCLEOTIDE SEQUENCE [LARGE SCALE GENOMIC DNA]</scope>
    <source>
        <strain evidence="2 3">DSM 142</strain>
    </source>
</reference>
<feature type="region of interest" description="Disordered" evidence="1">
    <location>
        <begin position="1"/>
        <end position="23"/>
    </location>
</feature>
<dbReference type="InterPro" id="IPR036388">
    <property type="entry name" value="WH-like_DNA-bd_sf"/>
</dbReference>
<protein>
    <submittedName>
        <fullName evidence="2">Winged helix-turn-helix transcriptional regulator</fullName>
    </submittedName>
</protein>
<dbReference type="AlphaFoldDB" id="A0A6N8DRG5"/>
<dbReference type="OrthoDB" id="5600162at2"/>
<evidence type="ECO:0000313" key="3">
    <source>
        <dbReference type="Proteomes" id="UP000439113"/>
    </source>
</evidence>
<dbReference type="SUPFAM" id="SSF46785">
    <property type="entry name" value="Winged helix' DNA-binding domain"/>
    <property type="match status" value="1"/>
</dbReference>
<dbReference type="Pfam" id="PF13412">
    <property type="entry name" value="HTH_24"/>
    <property type="match status" value="1"/>
</dbReference>
<gene>
    <name evidence="2" type="ORF">GJ654_19450</name>
</gene>
<evidence type="ECO:0000256" key="1">
    <source>
        <dbReference type="SAM" id="MobiDB-lite"/>
    </source>
</evidence>
<accession>A0A6N8DRG5</accession>
<name>A0A6N8DRG5_RHOAC</name>
<dbReference type="Gene3D" id="1.10.10.10">
    <property type="entry name" value="Winged helix-like DNA-binding domain superfamily/Winged helix DNA-binding domain"/>
    <property type="match status" value="1"/>
</dbReference>
<sequence>MTATPLAAFQQGGPGRKGGRSMMDYHRPRTRASEIEDDFTDADNYPVFQYAYNQFLSEHLADLSREFDGDLQQVLILCVIGQVSISERLKAAKPEEGQPAGITASRLADVCGIPRETVRRKLKRLEQKNWISCNGDQSWTIVINEGVSSPRKDLLQLDERAVSRLARLHATLERLVRRPEDAAPRKCSAR</sequence>
<dbReference type="Proteomes" id="UP000439113">
    <property type="component" value="Unassembled WGS sequence"/>
</dbReference>
<evidence type="ECO:0000313" key="2">
    <source>
        <dbReference type="EMBL" id="MTV33160.1"/>
    </source>
</evidence>
<organism evidence="2 3">
    <name type="scientific">Rhodoblastus acidophilus</name>
    <name type="common">Rhodopseudomonas acidophila</name>
    <dbReference type="NCBI Taxonomy" id="1074"/>
    <lineage>
        <taxon>Bacteria</taxon>
        <taxon>Pseudomonadati</taxon>
        <taxon>Pseudomonadota</taxon>
        <taxon>Alphaproteobacteria</taxon>
        <taxon>Hyphomicrobiales</taxon>
        <taxon>Rhodoblastaceae</taxon>
        <taxon>Rhodoblastus</taxon>
    </lineage>
</organism>
<proteinExistence type="predicted"/>
<dbReference type="InterPro" id="IPR036390">
    <property type="entry name" value="WH_DNA-bd_sf"/>
</dbReference>
<comment type="caution">
    <text evidence="2">The sequence shown here is derived from an EMBL/GenBank/DDBJ whole genome shotgun (WGS) entry which is preliminary data.</text>
</comment>
<dbReference type="EMBL" id="WNKS01000028">
    <property type="protein sequence ID" value="MTV33160.1"/>
    <property type="molecule type" value="Genomic_DNA"/>
</dbReference>